<dbReference type="KEGG" id="sbat:G4Z16_13265"/>
<protein>
    <recommendedName>
        <fullName evidence="5">Lipoprotein</fullName>
    </recommendedName>
</protein>
<dbReference type="RefSeq" id="WP_197350979.1">
    <property type="nucleotide sequence ID" value="NZ_CP048882.1"/>
</dbReference>
<evidence type="ECO:0000256" key="1">
    <source>
        <dbReference type="SAM" id="MobiDB-lite"/>
    </source>
</evidence>
<dbReference type="EMBL" id="CP048882">
    <property type="protein sequence ID" value="QPP07191.1"/>
    <property type="molecule type" value="Genomic_DNA"/>
</dbReference>
<gene>
    <name evidence="3" type="ORF">G4Z16_13265</name>
</gene>
<dbReference type="AlphaFoldDB" id="A0A7T1T692"/>
<dbReference type="Proteomes" id="UP000595046">
    <property type="component" value="Chromosome"/>
</dbReference>
<evidence type="ECO:0008006" key="5">
    <source>
        <dbReference type="Google" id="ProtNLM"/>
    </source>
</evidence>
<name>A0A7T1T692_9ACTN</name>
<proteinExistence type="predicted"/>
<reference evidence="4" key="1">
    <citation type="submission" date="2020-02" db="EMBL/GenBank/DDBJ databases">
        <title>Streptomyces sp. ASO4wet.</title>
        <authorList>
            <person name="Risdian C."/>
            <person name="Landwehr W."/>
            <person name="Schupp P."/>
            <person name="Wink J."/>
        </authorList>
    </citation>
    <scope>NUCLEOTIDE SEQUENCE [LARGE SCALE GENOMIC DNA]</scope>
    <source>
        <strain evidence="4">ASO4wet</strain>
    </source>
</reference>
<organism evidence="3 4">
    <name type="scientific">Streptomyces bathyalis</name>
    <dbReference type="NCBI Taxonomy" id="2710756"/>
    <lineage>
        <taxon>Bacteria</taxon>
        <taxon>Bacillati</taxon>
        <taxon>Actinomycetota</taxon>
        <taxon>Actinomycetes</taxon>
        <taxon>Kitasatosporales</taxon>
        <taxon>Streptomycetaceae</taxon>
        <taxon>Streptomyces</taxon>
    </lineage>
</organism>
<feature type="signal peptide" evidence="2">
    <location>
        <begin position="1"/>
        <end position="35"/>
    </location>
</feature>
<evidence type="ECO:0000256" key="2">
    <source>
        <dbReference type="SAM" id="SignalP"/>
    </source>
</evidence>
<feature type="chain" id="PRO_5039546173" description="Lipoprotein" evidence="2">
    <location>
        <begin position="36"/>
        <end position="124"/>
    </location>
</feature>
<sequence>MPASTRSGVRAFVSAMVLMLAALLGAECVSAQAMAQGMRPATAAAAYSAVPYEHSGAAEDDCKPRHGPRRSTGVQVPRGTPGRVCDCDVHTIRAHRRAESITESDFAARGRAVDRPLLHQTFRC</sequence>
<evidence type="ECO:0000313" key="3">
    <source>
        <dbReference type="EMBL" id="QPP07191.1"/>
    </source>
</evidence>
<keyword evidence="2" id="KW-0732">Signal</keyword>
<feature type="region of interest" description="Disordered" evidence="1">
    <location>
        <begin position="56"/>
        <end position="80"/>
    </location>
</feature>
<accession>A0A7T1T692</accession>
<keyword evidence="4" id="KW-1185">Reference proteome</keyword>
<evidence type="ECO:0000313" key="4">
    <source>
        <dbReference type="Proteomes" id="UP000595046"/>
    </source>
</evidence>